<protein>
    <recommendedName>
        <fullName evidence="2">EamA domain-containing protein</fullName>
    </recommendedName>
</protein>
<dbReference type="Pfam" id="PF00892">
    <property type="entry name" value="EamA"/>
    <property type="match status" value="2"/>
</dbReference>
<feature type="transmembrane region" description="Helical" evidence="1">
    <location>
        <begin position="29"/>
        <end position="47"/>
    </location>
</feature>
<accession>A0A857JR09</accession>
<keyword evidence="1" id="KW-0472">Membrane</keyword>
<dbReference type="Proteomes" id="UP000464524">
    <property type="component" value="Chromosome"/>
</dbReference>
<organism evidence="3 4">
    <name type="scientific">Paraglaciecola mesophila</name>
    <dbReference type="NCBI Taxonomy" id="197222"/>
    <lineage>
        <taxon>Bacteria</taxon>
        <taxon>Pseudomonadati</taxon>
        <taxon>Pseudomonadota</taxon>
        <taxon>Gammaproteobacteria</taxon>
        <taxon>Alteromonadales</taxon>
        <taxon>Alteromonadaceae</taxon>
        <taxon>Paraglaciecola</taxon>
    </lineage>
</organism>
<feature type="transmembrane region" description="Helical" evidence="1">
    <location>
        <begin position="205"/>
        <end position="223"/>
    </location>
</feature>
<dbReference type="InterPro" id="IPR037185">
    <property type="entry name" value="EmrE-like"/>
</dbReference>
<dbReference type="OrthoDB" id="1412048at2"/>
<evidence type="ECO:0000313" key="4">
    <source>
        <dbReference type="Proteomes" id="UP000464524"/>
    </source>
</evidence>
<sequence length="291" mass="32327">MFYLVTVTVLWAFSFSLIGEYLAGSVDSYFAVLTRVLLASLLFLPFLKVSLLTPKQKLALGVLGALQLGMMYIFFYHSFLYLSVPEVLLFTIFTPLYVTMLNDALFKRFTPFHMMCALIATAGAAIIRFEGVSEHFWAGFCIVQGANLCFALGQVGYRKLATTFQPEVTNHNIFAWFYLGALAVALPAFFLFGNTNQLPQTPTQWGVLFWLGVVASGLGYYFWNQGALKVSAGTLAIMNNALIPAGLIVNLLLWQKDTDFSRLVFGAAIIAIALWLSQKRSAMDRGIENNL</sequence>
<evidence type="ECO:0000256" key="1">
    <source>
        <dbReference type="SAM" id="Phobius"/>
    </source>
</evidence>
<dbReference type="PANTHER" id="PTHR22911">
    <property type="entry name" value="ACYL-MALONYL CONDENSING ENZYME-RELATED"/>
    <property type="match status" value="1"/>
</dbReference>
<dbReference type="GO" id="GO:0016020">
    <property type="term" value="C:membrane"/>
    <property type="evidence" value="ECO:0007669"/>
    <property type="project" value="InterPro"/>
</dbReference>
<feature type="transmembrane region" description="Helical" evidence="1">
    <location>
        <begin position="235"/>
        <end position="254"/>
    </location>
</feature>
<keyword evidence="4" id="KW-1185">Reference proteome</keyword>
<feature type="transmembrane region" description="Helical" evidence="1">
    <location>
        <begin position="112"/>
        <end position="129"/>
    </location>
</feature>
<feature type="domain" description="EamA" evidence="2">
    <location>
        <begin position="139"/>
        <end position="276"/>
    </location>
</feature>
<dbReference type="SUPFAM" id="SSF103481">
    <property type="entry name" value="Multidrug resistance efflux transporter EmrE"/>
    <property type="match status" value="2"/>
</dbReference>
<keyword evidence="1" id="KW-0812">Transmembrane</keyword>
<dbReference type="AlphaFoldDB" id="A0A857JR09"/>
<dbReference type="RefSeq" id="WP_160181936.1">
    <property type="nucleotide sequence ID" value="NZ_CP047656.1"/>
</dbReference>
<keyword evidence="1" id="KW-1133">Transmembrane helix</keyword>
<dbReference type="InterPro" id="IPR000620">
    <property type="entry name" value="EamA_dom"/>
</dbReference>
<feature type="transmembrane region" description="Helical" evidence="1">
    <location>
        <begin position="173"/>
        <end position="193"/>
    </location>
</feature>
<feature type="transmembrane region" description="Helical" evidence="1">
    <location>
        <begin position="135"/>
        <end position="153"/>
    </location>
</feature>
<proteinExistence type="predicted"/>
<dbReference type="EMBL" id="CP047656">
    <property type="protein sequence ID" value="QHJ13882.1"/>
    <property type="molecule type" value="Genomic_DNA"/>
</dbReference>
<dbReference type="KEGG" id="pmes:FX988_04163"/>
<evidence type="ECO:0000313" key="3">
    <source>
        <dbReference type="EMBL" id="QHJ13882.1"/>
    </source>
</evidence>
<feature type="domain" description="EamA" evidence="2">
    <location>
        <begin position="2"/>
        <end position="127"/>
    </location>
</feature>
<dbReference type="PANTHER" id="PTHR22911:SF130">
    <property type="entry name" value="BIOTIN TRANSPORTER"/>
    <property type="match status" value="1"/>
</dbReference>
<gene>
    <name evidence="3" type="ORF">FX988_04163</name>
</gene>
<reference evidence="3 4" key="1">
    <citation type="submission" date="2019-12" db="EMBL/GenBank/DDBJ databases">
        <title>Genome sequencing and assembly of endphytes of Porphyra tenera.</title>
        <authorList>
            <person name="Park J.M."/>
            <person name="Shin R."/>
            <person name="Jo S.H."/>
        </authorList>
    </citation>
    <scope>NUCLEOTIDE SEQUENCE [LARGE SCALE GENOMIC DNA]</scope>
    <source>
        <strain evidence="3 4">GPM4</strain>
    </source>
</reference>
<feature type="transmembrane region" description="Helical" evidence="1">
    <location>
        <begin position="59"/>
        <end position="81"/>
    </location>
</feature>
<evidence type="ECO:0000259" key="2">
    <source>
        <dbReference type="Pfam" id="PF00892"/>
    </source>
</evidence>
<name>A0A857JR09_9ALTE</name>
<feature type="transmembrane region" description="Helical" evidence="1">
    <location>
        <begin position="260"/>
        <end position="277"/>
    </location>
</feature>